<keyword evidence="3" id="KW-0804">Transcription</keyword>
<dbReference type="Pfam" id="PF01418">
    <property type="entry name" value="HTH_6"/>
    <property type="match status" value="1"/>
</dbReference>
<dbReference type="InterPro" id="IPR009057">
    <property type="entry name" value="Homeodomain-like_sf"/>
</dbReference>
<dbReference type="PANTHER" id="PTHR30514:SF18">
    <property type="entry name" value="RPIR-FAMILY TRANSCRIPTIONAL REGULATOR"/>
    <property type="match status" value="1"/>
</dbReference>
<dbReference type="Gene3D" id="3.40.50.10490">
    <property type="entry name" value="Glucose-6-phosphate isomerase like protein, domain 1"/>
    <property type="match status" value="1"/>
</dbReference>
<dbReference type="CDD" id="cd05013">
    <property type="entry name" value="SIS_RpiR"/>
    <property type="match status" value="1"/>
</dbReference>
<name>A0A7W0CFB7_9ACTN</name>
<reference evidence="6 7" key="1">
    <citation type="submission" date="2020-07" db="EMBL/GenBank/DDBJ databases">
        <title>Genomic Encyclopedia of Type Strains, Phase IV (KMG-IV): sequencing the most valuable type-strain genomes for metagenomic binning, comparative biology and taxonomic classification.</title>
        <authorList>
            <person name="Goeker M."/>
        </authorList>
    </citation>
    <scope>NUCLEOTIDE SEQUENCE [LARGE SCALE GENOMIC DNA]</scope>
    <source>
        <strain evidence="6 7">DSM 45533</strain>
    </source>
</reference>
<organism evidence="6 7">
    <name type="scientific">Nonomuraea soli</name>
    <dbReference type="NCBI Taxonomy" id="1032476"/>
    <lineage>
        <taxon>Bacteria</taxon>
        <taxon>Bacillati</taxon>
        <taxon>Actinomycetota</taxon>
        <taxon>Actinomycetes</taxon>
        <taxon>Streptosporangiales</taxon>
        <taxon>Streptosporangiaceae</taxon>
        <taxon>Nonomuraea</taxon>
    </lineage>
</organism>
<dbReference type="PANTHER" id="PTHR30514">
    <property type="entry name" value="GLUCOKINASE"/>
    <property type="match status" value="1"/>
</dbReference>
<keyword evidence="1" id="KW-0805">Transcription regulation</keyword>
<dbReference type="PROSITE" id="PS51464">
    <property type="entry name" value="SIS"/>
    <property type="match status" value="1"/>
</dbReference>
<dbReference type="GO" id="GO:0003677">
    <property type="term" value="F:DNA binding"/>
    <property type="evidence" value="ECO:0007669"/>
    <property type="project" value="UniProtKB-KW"/>
</dbReference>
<dbReference type="GO" id="GO:1901135">
    <property type="term" value="P:carbohydrate derivative metabolic process"/>
    <property type="evidence" value="ECO:0007669"/>
    <property type="project" value="InterPro"/>
</dbReference>
<evidence type="ECO:0000256" key="2">
    <source>
        <dbReference type="ARBA" id="ARBA00023125"/>
    </source>
</evidence>
<evidence type="ECO:0000313" key="6">
    <source>
        <dbReference type="EMBL" id="MBA2890104.1"/>
    </source>
</evidence>
<dbReference type="GO" id="GO:0003700">
    <property type="term" value="F:DNA-binding transcription factor activity"/>
    <property type="evidence" value="ECO:0007669"/>
    <property type="project" value="InterPro"/>
</dbReference>
<evidence type="ECO:0000256" key="3">
    <source>
        <dbReference type="ARBA" id="ARBA00023163"/>
    </source>
</evidence>
<dbReference type="PROSITE" id="PS51071">
    <property type="entry name" value="HTH_RPIR"/>
    <property type="match status" value="1"/>
</dbReference>
<gene>
    <name evidence="6" type="ORF">HNR30_001439</name>
</gene>
<feature type="domain" description="SIS" evidence="5">
    <location>
        <begin position="128"/>
        <end position="266"/>
    </location>
</feature>
<dbReference type="EMBL" id="JACDUR010000001">
    <property type="protein sequence ID" value="MBA2890104.1"/>
    <property type="molecule type" value="Genomic_DNA"/>
</dbReference>
<dbReference type="InterPro" id="IPR000281">
    <property type="entry name" value="HTH_RpiR"/>
</dbReference>
<sequence length="286" mass="30232">MPRLSDIIKERLGECSPAERKVARALLAAYPAAGLETTAKLADRAGVSAPTVLRFASRLGFGSFADFQERLRAELGGREASPASLYDAGGYGSRPSSAAELLHLAGQSLGSAVADTFTDLPPDDLQAGVDLLADPGRRILVAGGRFTGLLGRYLALHLAQLRGNVHPLSEMAVERAATLATAGRKDVLVALDYRRYEPPTLELARYLRDQGARIVLLTDPWLSPIAPIADVVLPSRVGSPSPYDSLVPALAVIETLIAGTLTALGPAGHDHLRRNEEVARAAGLYG</sequence>
<dbReference type="SUPFAM" id="SSF53697">
    <property type="entry name" value="SIS domain"/>
    <property type="match status" value="1"/>
</dbReference>
<evidence type="ECO:0000256" key="1">
    <source>
        <dbReference type="ARBA" id="ARBA00023015"/>
    </source>
</evidence>
<dbReference type="InterPro" id="IPR047640">
    <property type="entry name" value="RpiR-like"/>
</dbReference>
<comment type="caution">
    <text evidence="6">The sequence shown here is derived from an EMBL/GenBank/DDBJ whole genome shotgun (WGS) entry which is preliminary data.</text>
</comment>
<feature type="domain" description="HTH rpiR-type" evidence="4">
    <location>
        <begin position="2"/>
        <end position="78"/>
    </location>
</feature>
<keyword evidence="2 6" id="KW-0238">DNA-binding</keyword>
<dbReference type="Pfam" id="PF01380">
    <property type="entry name" value="SIS"/>
    <property type="match status" value="1"/>
</dbReference>
<evidence type="ECO:0000313" key="7">
    <source>
        <dbReference type="Proteomes" id="UP000530928"/>
    </source>
</evidence>
<dbReference type="InterPro" id="IPR036388">
    <property type="entry name" value="WH-like_DNA-bd_sf"/>
</dbReference>
<proteinExistence type="predicted"/>
<dbReference type="InterPro" id="IPR046348">
    <property type="entry name" value="SIS_dom_sf"/>
</dbReference>
<evidence type="ECO:0000259" key="4">
    <source>
        <dbReference type="PROSITE" id="PS51071"/>
    </source>
</evidence>
<dbReference type="InterPro" id="IPR001347">
    <property type="entry name" value="SIS_dom"/>
</dbReference>
<dbReference type="RefSeq" id="WP_181608824.1">
    <property type="nucleotide sequence ID" value="NZ_BAABAM010000001.1"/>
</dbReference>
<dbReference type="GO" id="GO:0097367">
    <property type="term" value="F:carbohydrate derivative binding"/>
    <property type="evidence" value="ECO:0007669"/>
    <property type="project" value="InterPro"/>
</dbReference>
<keyword evidence="7" id="KW-1185">Reference proteome</keyword>
<dbReference type="Gene3D" id="1.10.10.10">
    <property type="entry name" value="Winged helix-like DNA-binding domain superfamily/Winged helix DNA-binding domain"/>
    <property type="match status" value="1"/>
</dbReference>
<dbReference type="AlphaFoldDB" id="A0A7W0CFB7"/>
<dbReference type="SUPFAM" id="SSF46689">
    <property type="entry name" value="Homeodomain-like"/>
    <property type="match status" value="1"/>
</dbReference>
<dbReference type="Proteomes" id="UP000530928">
    <property type="component" value="Unassembled WGS sequence"/>
</dbReference>
<protein>
    <submittedName>
        <fullName evidence="6">DNA-binding MurR/RpiR family transcriptional regulator</fullName>
    </submittedName>
</protein>
<evidence type="ECO:0000259" key="5">
    <source>
        <dbReference type="PROSITE" id="PS51464"/>
    </source>
</evidence>
<accession>A0A7W0CFB7</accession>
<dbReference type="InterPro" id="IPR035472">
    <property type="entry name" value="RpiR-like_SIS"/>
</dbReference>